<feature type="transmembrane region" description="Helical" evidence="1">
    <location>
        <begin position="149"/>
        <end position="181"/>
    </location>
</feature>
<keyword evidence="1" id="KW-1133">Transmembrane helix</keyword>
<dbReference type="AlphaFoldDB" id="A0A8H6L2Y4"/>
<feature type="transmembrane region" description="Helical" evidence="1">
    <location>
        <begin position="193"/>
        <end position="210"/>
    </location>
</feature>
<feature type="transmembrane region" description="Helical" evidence="1">
    <location>
        <begin position="7"/>
        <end position="24"/>
    </location>
</feature>
<name>A0A8H6L2Y4_9LECA</name>
<comment type="caution">
    <text evidence="2">The sequence shown here is derived from an EMBL/GenBank/DDBJ whole genome shotgun (WGS) entry which is preliminary data.</text>
</comment>
<proteinExistence type="predicted"/>
<feature type="transmembrane region" description="Helical" evidence="1">
    <location>
        <begin position="84"/>
        <end position="105"/>
    </location>
</feature>
<dbReference type="GeneID" id="59289910"/>
<keyword evidence="1" id="KW-0812">Transmembrane</keyword>
<keyword evidence="1" id="KW-0472">Membrane</keyword>
<dbReference type="Proteomes" id="UP000578531">
    <property type="component" value="Unassembled WGS sequence"/>
</dbReference>
<accession>A0A8H6L2Y4</accession>
<evidence type="ECO:0000313" key="2">
    <source>
        <dbReference type="EMBL" id="KAF6233523.1"/>
    </source>
</evidence>
<reference evidence="2 3" key="1">
    <citation type="journal article" date="2020" name="Genomics">
        <title>Complete, high-quality genomes from long-read metagenomic sequencing of two wolf lichen thalli reveals enigmatic genome architecture.</title>
        <authorList>
            <person name="McKenzie S.K."/>
            <person name="Walston R.F."/>
            <person name="Allen J.L."/>
        </authorList>
    </citation>
    <scope>NUCLEOTIDE SEQUENCE [LARGE SCALE GENOMIC DNA]</scope>
    <source>
        <strain evidence="2">WasteWater2</strain>
    </source>
</reference>
<keyword evidence="3" id="KW-1185">Reference proteome</keyword>
<organism evidence="2 3">
    <name type="scientific">Letharia columbiana</name>
    <dbReference type="NCBI Taxonomy" id="112416"/>
    <lineage>
        <taxon>Eukaryota</taxon>
        <taxon>Fungi</taxon>
        <taxon>Dikarya</taxon>
        <taxon>Ascomycota</taxon>
        <taxon>Pezizomycotina</taxon>
        <taxon>Lecanoromycetes</taxon>
        <taxon>OSLEUM clade</taxon>
        <taxon>Lecanoromycetidae</taxon>
        <taxon>Lecanorales</taxon>
        <taxon>Lecanorineae</taxon>
        <taxon>Parmeliaceae</taxon>
        <taxon>Letharia</taxon>
    </lineage>
</organism>
<evidence type="ECO:0000313" key="3">
    <source>
        <dbReference type="Proteomes" id="UP000578531"/>
    </source>
</evidence>
<dbReference type="RefSeq" id="XP_037162940.1">
    <property type="nucleotide sequence ID" value="XM_037310154.1"/>
</dbReference>
<evidence type="ECO:0000256" key="1">
    <source>
        <dbReference type="SAM" id="Phobius"/>
    </source>
</evidence>
<protein>
    <submittedName>
        <fullName evidence="2">Uncharacterized protein</fullName>
    </submittedName>
</protein>
<gene>
    <name evidence="2" type="ORF">HO173_008254</name>
</gene>
<sequence length="219" mass="24112">MSVIGNYSNKYFIAVVVCIAAFIWKAPDGSPAAEHRAYLFNMAPRPIKDAYLAPTLANMSWLAYVSHDWIKAVMFQLFSQIPTIAGHSLQFLGFFVATVYSWLLAQKPCIDTAIVWGSGIVDAADTLLLETMDALTPLHSRIEMKWGAALAYAIVGAWVSAGLGLLFTIAAVVVTALHLVFSILWSRVDWRRAFLLSITSVVGYVGYLWMKEDAFLGVA</sequence>
<dbReference type="EMBL" id="JACCJC010000036">
    <property type="protein sequence ID" value="KAF6233523.1"/>
    <property type="molecule type" value="Genomic_DNA"/>
</dbReference>